<dbReference type="InterPro" id="IPR039763">
    <property type="entry name" value="ARMT1"/>
</dbReference>
<dbReference type="Gene3D" id="3.40.50.10880">
    <property type="entry name" value="Uncharacterised protein PF01937, DUF89, domain 3"/>
    <property type="match status" value="1"/>
</dbReference>
<dbReference type="GO" id="GO:0005634">
    <property type="term" value="C:nucleus"/>
    <property type="evidence" value="ECO:0007669"/>
    <property type="project" value="TreeGrafter"/>
</dbReference>
<comment type="catalytic activity">
    <reaction evidence="1 7">
        <text>beta-D-fructose 1-phosphate + H2O = D-fructose + phosphate</text>
        <dbReference type="Rhea" id="RHEA:35603"/>
        <dbReference type="ChEBI" id="CHEBI:15377"/>
        <dbReference type="ChEBI" id="CHEBI:37721"/>
        <dbReference type="ChEBI" id="CHEBI:43474"/>
        <dbReference type="ChEBI" id="CHEBI:138881"/>
    </reaction>
</comment>
<dbReference type="OrthoDB" id="541375at2759"/>
<dbReference type="InterPro" id="IPR002791">
    <property type="entry name" value="ARMT1-like_metal-bd"/>
</dbReference>
<dbReference type="Proteomes" id="UP000054279">
    <property type="component" value="Unassembled WGS sequence"/>
</dbReference>
<evidence type="ECO:0000313" key="9">
    <source>
        <dbReference type="EMBL" id="KIJ30183.1"/>
    </source>
</evidence>
<dbReference type="AlphaFoldDB" id="A0A0C9TKB2"/>
<protein>
    <recommendedName>
        <fullName evidence="7">Sugar phosphate phosphatase</fullName>
        <ecNumber evidence="7">3.1.3.-</ecNumber>
    </recommendedName>
</protein>
<dbReference type="PANTHER" id="PTHR12260">
    <property type="entry name" value="DAMAGE-CONTROL PHOSPHATASE ARMT1"/>
    <property type="match status" value="1"/>
</dbReference>
<evidence type="ECO:0000256" key="4">
    <source>
        <dbReference type="ARBA" id="ARBA00022801"/>
    </source>
</evidence>
<dbReference type="EC" id="3.1.3.-" evidence="7"/>
<dbReference type="Pfam" id="PF01937">
    <property type="entry name" value="ARMT1-like_dom"/>
    <property type="match status" value="1"/>
</dbReference>
<evidence type="ECO:0000259" key="8">
    <source>
        <dbReference type="Pfam" id="PF01937"/>
    </source>
</evidence>
<dbReference type="GO" id="GO:0006974">
    <property type="term" value="P:DNA damage response"/>
    <property type="evidence" value="ECO:0007669"/>
    <property type="project" value="TreeGrafter"/>
</dbReference>
<dbReference type="GO" id="GO:0097023">
    <property type="term" value="F:fructose 6-phosphate aldolase activity"/>
    <property type="evidence" value="ECO:0007669"/>
    <property type="project" value="RHEA"/>
</dbReference>
<dbReference type="HOGENOM" id="CLU_984091_0_0_1"/>
<evidence type="ECO:0000256" key="2">
    <source>
        <dbReference type="ARBA" id="ARBA00009519"/>
    </source>
</evidence>
<dbReference type="GO" id="GO:0103026">
    <property type="term" value="F:fructose-1-phosphatase activity"/>
    <property type="evidence" value="ECO:0007669"/>
    <property type="project" value="RHEA"/>
</dbReference>
<comment type="function">
    <text evidence="7">Metal-dependent phosphatase that shows phosphatase activity against several substrates, including fructose-1-phosphate and fructose-6-phosphate. Its preference for fructose-1-phosphate, a strong glycating agent that causes DNA damage rather than a canonical yeast metabolite, suggests a damage-control function in hexose phosphate metabolism.</text>
</comment>
<feature type="domain" description="Damage-control phosphatase ARMT1-like metal-binding" evidence="8">
    <location>
        <begin position="5"/>
        <end position="280"/>
    </location>
</feature>
<dbReference type="EMBL" id="KN837267">
    <property type="protein sequence ID" value="KIJ30183.1"/>
    <property type="molecule type" value="Genomic_DNA"/>
</dbReference>
<evidence type="ECO:0000313" key="10">
    <source>
        <dbReference type="Proteomes" id="UP000054279"/>
    </source>
</evidence>
<name>A0A0C9TKB2_SPHS4</name>
<evidence type="ECO:0000256" key="5">
    <source>
        <dbReference type="ARBA" id="ARBA00023211"/>
    </source>
</evidence>
<evidence type="ECO:0000256" key="1">
    <source>
        <dbReference type="ARBA" id="ARBA00001326"/>
    </source>
</evidence>
<sequence length="283" mass="32439">MPESYRLMRSYFATTSQWKDYDPFQEQKDETFRSSAAAIYRKSRLIILELAHTFAELDQEKAILDTDASKLQVLFNEMLQICLWGNATDLSLLTNMTHEDIQKLQSVGRAAQEDRKEFILLDNSDEAWKVLSSVKDGRVDLVLDNAGFEVFTDFLLADFLITHTPYVSKVVFHPKTIPWFVSDVTPKDFYTLVPILLNKSFFADYPATAEQQKDLERLVTRWDSYIKSGQFSLSVPQSWKTGQPSELADFWTSPSPYAVLGQEAPALMETFKASDLVIFKVNI</sequence>
<comment type="cofactor">
    <cofactor evidence="7">
        <name>Mn(2+)</name>
        <dbReference type="ChEBI" id="CHEBI:29035"/>
    </cofactor>
    <cofactor evidence="7">
        <name>Ni(2+)</name>
        <dbReference type="ChEBI" id="CHEBI:49786"/>
    </cofactor>
</comment>
<reference evidence="9 10" key="1">
    <citation type="submission" date="2014-06" db="EMBL/GenBank/DDBJ databases">
        <title>Evolutionary Origins and Diversification of the Mycorrhizal Mutualists.</title>
        <authorList>
            <consortium name="DOE Joint Genome Institute"/>
            <consortium name="Mycorrhizal Genomics Consortium"/>
            <person name="Kohler A."/>
            <person name="Kuo A."/>
            <person name="Nagy L.G."/>
            <person name="Floudas D."/>
            <person name="Copeland A."/>
            <person name="Barry K.W."/>
            <person name="Cichocki N."/>
            <person name="Veneault-Fourrey C."/>
            <person name="LaButti K."/>
            <person name="Lindquist E.A."/>
            <person name="Lipzen A."/>
            <person name="Lundell T."/>
            <person name="Morin E."/>
            <person name="Murat C."/>
            <person name="Riley R."/>
            <person name="Ohm R."/>
            <person name="Sun H."/>
            <person name="Tunlid A."/>
            <person name="Henrissat B."/>
            <person name="Grigoriev I.V."/>
            <person name="Hibbett D.S."/>
            <person name="Martin F."/>
        </authorList>
    </citation>
    <scope>NUCLEOTIDE SEQUENCE [LARGE SCALE GENOMIC DNA]</scope>
    <source>
        <strain evidence="9 10">SS14</strain>
    </source>
</reference>
<keyword evidence="3 7" id="KW-0479">Metal-binding</keyword>
<dbReference type="PANTHER" id="PTHR12260:SF6">
    <property type="entry name" value="DAMAGE-CONTROL PHOSPHATASE ARMT1"/>
    <property type="match status" value="1"/>
</dbReference>
<keyword evidence="5 7" id="KW-0464">Manganese</keyword>
<comment type="domain">
    <text evidence="7">Subfamily III proteins have a conserved RTxK motif about 40-50 residues from the C-terminus; the threonine may be replaced by serine or cysteine.</text>
</comment>
<proteinExistence type="inferred from homology"/>
<comment type="catalytic activity">
    <reaction evidence="6 7">
        <text>beta-D-fructose 6-phosphate = dihydroxyacetone + D-glyceraldehyde 3-phosphate</text>
        <dbReference type="Rhea" id="RHEA:28002"/>
        <dbReference type="ChEBI" id="CHEBI:16016"/>
        <dbReference type="ChEBI" id="CHEBI:57634"/>
        <dbReference type="ChEBI" id="CHEBI:59776"/>
    </reaction>
</comment>
<evidence type="ECO:0000256" key="6">
    <source>
        <dbReference type="ARBA" id="ARBA00048809"/>
    </source>
</evidence>
<dbReference type="SUPFAM" id="SSF111321">
    <property type="entry name" value="AF1104-like"/>
    <property type="match status" value="1"/>
</dbReference>
<evidence type="ECO:0000256" key="7">
    <source>
        <dbReference type="RuleBase" id="RU367030"/>
    </source>
</evidence>
<comment type="similarity">
    <text evidence="2 7">Belongs to the damage-control phosphatase family. Sugar phosphate phosphatase III subfamily.</text>
</comment>
<accession>A0A0C9TKB2</accession>
<gene>
    <name evidence="9" type="ORF">M422DRAFT_234949</name>
</gene>
<keyword evidence="10" id="KW-1185">Reference proteome</keyword>
<organism evidence="9 10">
    <name type="scientific">Sphaerobolus stellatus (strain SS14)</name>
    <dbReference type="NCBI Taxonomy" id="990650"/>
    <lineage>
        <taxon>Eukaryota</taxon>
        <taxon>Fungi</taxon>
        <taxon>Dikarya</taxon>
        <taxon>Basidiomycota</taxon>
        <taxon>Agaricomycotina</taxon>
        <taxon>Agaricomycetes</taxon>
        <taxon>Phallomycetidae</taxon>
        <taxon>Geastrales</taxon>
        <taxon>Sphaerobolaceae</taxon>
        <taxon>Sphaerobolus</taxon>
    </lineage>
</organism>
<dbReference type="InterPro" id="IPR036075">
    <property type="entry name" value="ARMT-1-like_metal-bd_sf"/>
</dbReference>
<keyword evidence="4 7" id="KW-0378">Hydrolase</keyword>
<evidence type="ECO:0000256" key="3">
    <source>
        <dbReference type="ARBA" id="ARBA00022723"/>
    </source>
</evidence>
<dbReference type="GO" id="GO:0046872">
    <property type="term" value="F:metal ion binding"/>
    <property type="evidence" value="ECO:0007669"/>
    <property type="project" value="UniProtKB-UniRule"/>
</dbReference>